<evidence type="ECO:0008006" key="3">
    <source>
        <dbReference type="Google" id="ProtNLM"/>
    </source>
</evidence>
<dbReference type="EMBL" id="JABFTP020000103">
    <property type="protein sequence ID" value="KAL3278027.1"/>
    <property type="molecule type" value="Genomic_DNA"/>
</dbReference>
<dbReference type="InterPro" id="IPR010487">
    <property type="entry name" value="NGRN/Rrg9"/>
</dbReference>
<proteinExistence type="predicted"/>
<organism evidence="1 2">
    <name type="scientific">Cryptolaemus montrouzieri</name>
    <dbReference type="NCBI Taxonomy" id="559131"/>
    <lineage>
        <taxon>Eukaryota</taxon>
        <taxon>Metazoa</taxon>
        <taxon>Ecdysozoa</taxon>
        <taxon>Arthropoda</taxon>
        <taxon>Hexapoda</taxon>
        <taxon>Insecta</taxon>
        <taxon>Pterygota</taxon>
        <taxon>Neoptera</taxon>
        <taxon>Endopterygota</taxon>
        <taxon>Coleoptera</taxon>
        <taxon>Polyphaga</taxon>
        <taxon>Cucujiformia</taxon>
        <taxon>Coccinelloidea</taxon>
        <taxon>Coccinellidae</taxon>
        <taxon>Scymninae</taxon>
        <taxon>Scymnini</taxon>
        <taxon>Cryptolaemus</taxon>
    </lineage>
</organism>
<dbReference type="Pfam" id="PF06413">
    <property type="entry name" value="Neugrin"/>
    <property type="match status" value="1"/>
</dbReference>
<dbReference type="PANTHER" id="PTHR13475:SF3">
    <property type="entry name" value="NEUGRIN"/>
    <property type="match status" value="1"/>
</dbReference>
<keyword evidence="2" id="KW-1185">Reference proteome</keyword>
<protein>
    <recommendedName>
        <fullName evidence="3">Neugrin</fullName>
    </recommendedName>
</protein>
<dbReference type="Proteomes" id="UP001516400">
    <property type="component" value="Unassembled WGS sequence"/>
</dbReference>
<gene>
    <name evidence="1" type="ORF">HHI36_013368</name>
</gene>
<comment type="caution">
    <text evidence="1">The sequence shown here is derived from an EMBL/GenBank/DDBJ whole genome shotgun (WGS) entry which is preliminary data.</text>
</comment>
<evidence type="ECO:0000313" key="1">
    <source>
        <dbReference type="EMBL" id="KAL3278027.1"/>
    </source>
</evidence>
<accession>A0ABD2NHY8</accession>
<evidence type="ECO:0000313" key="2">
    <source>
        <dbReference type="Proteomes" id="UP001516400"/>
    </source>
</evidence>
<dbReference type="PANTHER" id="PTHR13475">
    <property type="entry name" value="NEUGRIN"/>
    <property type="match status" value="1"/>
</dbReference>
<reference evidence="1 2" key="1">
    <citation type="journal article" date="2021" name="BMC Biol.">
        <title>Horizontally acquired antibacterial genes associated with adaptive radiation of ladybird beetles.</title>
        <authorList>
            <person name="Li H.S."/>
            <person name="Tang X.F."/>
            <person name="Huang Y.H."/>
            <person name="Xu Z.Y."/>
            <person name="Chen M.L."/>
            <person name="Du X.Y."/>
            <person name="Qiu B.Y."/>
            <person name="Chen P.T."/>
            <person name="Zhang W."/>
            <person name="Slipinski A."/>
            <person name="Escalona H.E."/>
            <person name="Waterhouse R.M."/>
            <person name="Zwick A."/>
            <person name="Pang H."/>
        </authorList>
    </citation>
    <scope>NUCLEOTIDE SEQUENCE [LARGE SCALE GENOMIC DNA]</scope>
    <source>
        <strain evidence="1">SYSU2018</strain>
    </source>
</reference>
<name>A0ABD2NHY8_9CUCU</name>
<dbReference type="AlphaFoldDB" id="A0ABD2NHY8"/>
<sequence>MFVLESQKILRRVCLLSKETVPTSKYRTKVDAGARRRLKLIEDANEINPEDLDYEADFSSVHQSHKQHINEMEMLREKLQYDIVKQKYFKTKLPNFLTWHDKEQIRLLHKKDPDEWTVTKLSRGFPALPEVIKKVIRAEWRMKSLNRVKNHDVAVQENWKKFKNNEFADLPVDLVEHLKKFSDRDLSFHNYEIKEGNKFDCEPPRKCTTFSDIITSYEKLKNKGSGENSIKINLDTTTRKGKQMVRDELDEDTYIEGNIKNKHLMTLDHLKNKLQKDVERGKQLSYVEGSIIEKCETVIDKNKPEKISAVTDQLDTVKYNTGKIMVLDDKKMKDYDHLVYPERIHIPKKY</sequence>